<feature type="transmembrane region" description="Helical" evidence="1">
    <location>
        <begin position="127"/>
        <end position="146"/>
    </location>
</feature>
<evidence type="ECO:0000313" key="2">
    <source>
        <dbReference type="EMBL" id="WVZ02185.1"/>
    </source>
</evidence>
<accession>A0AAQ3N464</accession>
<evidence type="ECO:0000313" key="3">
    <source>
        <dbReference type="Proteomes" id="UP001374535"/>
    </source>
</evidence>
<keyword evidence="1" id="KW-1133">Transmembrane helix</keyword>
<proteinExistence type="predicted"/>
<gene>
    <name evidence="2" type="ORF">V8G54_022991</name>
</gene>
<feature type="transmembrane region" description="Helical" evidence="1">
    <location>
        <begin position="97"/>
        <end position="115"/>
    </location>
</feature>
<keyword evidence="3" id="KW-1185">Reference proteome</keyword>
<evidence type="ECO:0000256" key="1">
    <source>
        <dbReference type="SAM" id="Phobius"/>
    </source>
</evidence>
<sequence>MKNTNKKLIWIVAMEIAHKQAKHFAISSCIIYQSYELKLSVSESSLGSPFLVLILDPFDSSRSSTLHLLGTHYSSSFSLVSTHNCCSFGLVHTSSHLLAASTALLHFLILILVTAKPSIPPLVRPTWSLAHFLLAFKTFQFIRICVVAC</sequence>
<reference evidence="2 3" key="1">
    <citation type="journal article" date="2023" name="Life. Sci Alliance">
        <title>Evolutionary insights into 3D genome organization and epigenetic landscape of Vigna mungo.</title>
        <authorList>
            <person name="Junaid A."/>
            <person name="Singh B."/>
            <person name="Bhatia S."/>
        </authorList>
    </citation>
    <scope>NUCLEOTIDE SEQUENCE [LARGE SCALE GENOMIC DNA]</scope>
    <source>
        <strain evidence="2">Urdbean</strain>
    </source>
</reference>
<keyword evidence="1" id="KW-0472">Membrane</keyword>
<dbReference type="EMBL" id="CP144694">
    <property type="protein sequence ID" value="WVZ02185.1"/>
    <property type="molecule type" value="Genomic_DNA"/>
</dbReference>
<organism evidence="2 3">
    <name type="scientific">Vigna mungo</name>
    <name type="common">Black gram</name>
    <name type="synonym">Phaseolus mungo</name>
    <dbReference type="NCBI Taxonomy" id="3915"/>
    <lineage>
        <taxon>Eukaryota</taxon>
        <taxon>Viridiplantae</taxon>
        <taxon>Streptophyta</taxon>
        <taxon>Embryophyta</taxon>
        <taxon>Tracheophyta</taxon>
        <taxon>Spermatophyta</taxon>
        <taxon>Magnoliopsida</taxon>
        <taxon>eudicotyledons</taxon>
        <taxon>Gunneridae</taxon>
        <taxon>Pentapetalae</taxon>
        <taxon>rosids</taxon>
        <taxon>fabids</taxon>
        <taxon>Fabales</taxon>
        <taxon>Fabaceae</taxon>
        <taxon>Papilionoideae</taxon>
        <taxon>50 kb inversion clade</taxon>
        <taxon>NPAAA clade</taxon>
        <taxon>indigoferoid/millettioid clade</taxon>
        <taxon>Phaseoleae</taxon>
        <taxon>Vigna</taxon>
    </lineage>
</organism>
<dbReference type="Proteomes" id="UP001374535">
    <property type="component" value="Chromosome 7"/>
</dbReference>
<name>A0AAQ3N464_VIGMU</name>
<protein>
    <submittedName>
        <fullName evidence="2">Uncharacterized protein</fullName>
    </submittedName>
</protein>
<dbReference type="AlphaFoldDB" id="A0AAQ3N464"/>
<keyword evidence="1" id="KW-0812">Transmembrane</keyword>